<accession>A0A7N2MYK7</accession>
<dbReference type="EMBL" id="LRBV02000011">
    <property type="status" value="NOT_ANNOTATED_CDS"/>
    <property type="molecule type" value="Genomic_DNA"/>
</dbReference>
<keyword evidence="2" id="KW-0004">4Fe-4S</keyword>
<evidence type="ECO:0000256" key="10">
    <source>
        <dbReference type="ARBA" id="ARBA00047177"/>
    </source>
</evidence>
<evidence type="ECO:0000256" key="1">
    <source>
        <dbReference type="ARBA" id="ARBA00001966"/>
    </source>
</evidence>
<keyword evidence="3" id="KW-0479">Metal-binding</keyword>
<evidence type="ECO:0000313" key="11">
    <source>
        <dbReference type="EnsemblPlants" id="QL11p042219:mrna"/>
    </source>
</evidence>
<protein>
    <recommendedName>
        <fullName evidence="10">4-hydroxy-3-methylbut-2-enyl diphosphate reductase</fullName>
        <ecNumber evidence="10">1.17.7.4</ecNumber>
    </recommendedName>
</protein>
<dbReference type="CDD" id="cd13944">
    <property type="entry name" value="lytB_ispH"/>
    <property type="match status" value="1"/>
</dbReference>
<dbReference type="PANTHER" id="PTHR31619">
    <property type="entry name" value="4-HYDROXY-3-METHYLBUT-2-ENYL DIPHOSPHATE REDUCTASE, CHLOROPLASTIC"/>
    <property type="match status" value="1"/>
</dbReference>
<evidence type="ECO:0000256" key="6">
    <source>
        <dbReference type="ARBA" id="ARBA00023014"/>
    </source>
</evidence>
<dbReference type="GO" id="GO:0051745">
    <property type="term" value="F:4-hydroxy-3-methylbut-2-enyl diphosphate reductase activity"/>
    <property type="evidence" value="ECO:0007669"/>
    <property type="project" value="UniProtKB-EC"/>
</dbReference>
<comment type="pathway">
    <text evidence="8">Isoprenoid biosynthesis; dimethylallyl diphosphate biosynthesis; dimethylallyl diphosphate from (2E)-4-hydroxy-3-methylbutenyl diphosphate: step 1/1.</text>
</comment>
<dbReference type="PANTHER" id="PTHR31619:SF5">
    <property type="entry name" value="4-HYDROXY-3-METHYLBUT-2-ENYL DIPHOSPHATE REDUCTASE, CHLOROPLASTIC"/>
    <property type="match status" value="1"/>
</dbReference>
<dbReference type="Gene3D" id="3.40.50.11270">
    <property type="match status" value="1"/>
</dbReference>
<evidence type="ECO:0000256" key="2">
    <source>
        <dbReference type="ARBA" id="ARBA00022485"/>
    </source>
</evidence>
<dbReference type="AlphaFoldDB" id="A0A7N2MYK7"/>
<proteinExistence type="inferred from homology"/>
<dbReference type="Gramene" id="QL11p042219:mrna">
    <property type="protein sequence ID" value="QL11p042219:mrna"/>
    <property type="gene ID" value="QL11p042219"/>
</dbReference>
<keyword evidence="12" id="KW-1185">Reference proteome</keyword>
<dbReference type="InParanoid" id="A0A7N2MYK7"/>
<keyword evidence="5" id="KW-0408">Iron</keyword>
<reference evidence="11" key="2">
    <citation type="submission" date="2021-01" db="UniProtKB">
        <authorList>
            <consortium name="EnsemblPlants"/>
        </authorList>
    </citation>
    <scope>IDENTIFICATION</scope>
</reference>
<name>A0A7N2MYK7_QUELO</name>
<dbReference type="GO" id="GO:0050992">
    <property type="term" value="P:dimethylallyl diphosphate biosynthetic process"/>
    <property type="evidence" value="ECO:0007669"/>
    <property type="project" value="InterPro"/>
</dbReference>
<evidence type="ECO:0000256" key="3">
    <source>
        <dbReference type="ARBA" id="ARBA00022723"/>
    </source>
</evidence>
<evidence type="ECO:0000256" key="4">
    <source>
        <dbReference type="ARBA" id="ARBA00023002"/>
    </source>
</evidence>
<dbReference type="Pfam" id="PF02401">
    <property type="entry name" value="LYTB"/>
    <property type="match status" value="1"/>
</dbReference>
<dbReference type="InterPro" id="IPR003451">
    <property type="entry name" value="LytB/IspH"/>
</dbReference>
<evidence type="ECO:0000256" key="9">
    <source>
        <dbReference type="ARBA" id="ARBA00046335"/>
    </source>
</evidence>
<dbReference type="GO" id="GO:0046872">
    <property type="term" value="F:metal ion binding"/>
    <property type="evidence" value="ECO:0007669"/>
    <property type="project" value="UniProtKB-KW"/>
</dbReference>
<dbReference type="NCBIfam" id="TIGR00216">
    <property type="entry name" value="ispH_lytB"/>
    <property type="match status" value="1"/>
</dbReference>
<evidence type="ECO:0000256" key="7">
    <source>
        <dbReference type="ARBA" id="ARBA00046313"/>
    </source>
</evidence>
<dbReference type="Proteomes" id="UP000594261">
    <property type="component" value="Chromosome 11"/>
</dbReference>
<evidence type="ECO:0000313" key="12">
    <source>
        <dbReference type="Proteomes" id="UP000594261"/>
    </source>
</evidence>
<organism evidence="11 12">
    <name type="scientific">Quercus lobata</name>
    <name type="common">Valley oak</name>
    <dbReference type="NCBI Taxonomy" id="97700"/>
    <lineage>
        <taxon>Eukaryota</taxon>
        <taxon>Viridiplantae</taxon>
        <taxon>Streptophyta</taxon>
        <taxon>Embryophyta</taxon>
        <taxon>Tracheophyta</taxon>
        <taxon>Spermatophyta</taxon>
        <taxon>Magnoliopsida</taxon>
        <taxon>eudicotyledons</taxon>
        <taxon>Gunneridae</taxon>
        <taxon>Pentapetalae</taxon>
        <taxon>rosids</taxon>
        <taxon>fabids</taxon>
        <taxon>Fagales</taxon>
        <taxon>Fagaceae</taxon>
        <taxon>Quercus</taxon>
    </lineage>
</organism>
<dbReference type="GO" id="GO:0019288">
    <property type="term" value="P:isopentenyl diphosphate biosynthetic process, methylerythritol 4-phosphate pathway"/>
    <property type="evidence" value="ECO:0007669"/>
    <property type="project" value="InterPro"/>
</dbReference>
<comment type="cofactor">
    <cofactor evidence="1">
        <name>[4Fe-4S] cluster</name>
        <dbReference type="ChEBI" id="CHEBI:49883"/>
    </cofactor>
</comment>
<dbReference type="EnsemblPlants" id="QL11p042219:mrna">
    <property type="protein sequence ID" value="QL11p042219:mrna"/>
    <property type="gene ID" value="QL11p042219"/>
</dbReference>
<evidence type="ECO:0000256" key="5">
    <source>
        <dbReference type="ARBA" id="ARBA00023004"/>
    </source>
</evidence>
<sequence>MPSPSHAILAHTVVVPTIPAHAVAVPRHPSPRRLSSSHLPAHAVAVLSQASPSQPSQPTPSSSHAIPAYAVAVPTHASAHAVPVDPLQSYVWEFSVCREVYICCVDINVSINVRKFIYIFSNFMESSVAVAAAVVVKESLVAAAAAVAVEDLFSSESLVGPVALRCKNPLSVKCTGDSSSVALDSDFNTELFRKNWTRSKNYNRRGFGLKEESLKLMNCHDIIKTLKKNGNEYMWGNVTVKLAEKFGFCWAVEQAIQIAYEARKQFQDEKIWITNGIIHNPTVNKHLEEMEVQKIPIEEGKKQFEVFNKGDVVILLAHGATVAEMLVLSDKNVQIVDTTCPWVSKVWNTVEKHKKGAYASIIHGKYAHEETVAIASFAGKYVVVKNMTEAMYVCDYILGGDLNGSSSTKEEFLKKFIYAISKGFDPDRDLVKERQDALYKLIEEKLDLILVVGGWNSSNTSHLQQIANDSGIPSYWIDSEQRIGPDNRIAYKLNHGELVEKEKFLPEGPLTIGVTAGASNPDKIVEDVLIKVFDFKRQEALQLV</sequence>
<dbReference type="Gene3D" id="3.40.1010.20">
    <property type="entry name" value="4-hydroxy-3-methylbut-2-enyl diphosphate reductase, catalytic domain"/>
    <property type="match status" value="2"/>
</dbReference>
<keyword evidence="6" id="KW-0411">Iron-sulfur</keyword>
<reference evidence="11 12" key="1">
    <citation type="journal article" date="2016" name="G3 (Bethesda)">
        <title>First Draft Assembly and Annotation of the Genome of a California Endemic Oak Quercus lobata Nee (Fagaceae).</title>
        <authorList>
            <person name="Sork V.L."/>
            <person name="Fitz-Gibbon S.T."/>
            <person name="Puiu D."/>
            <person name="Crepeau M."/>
            <person name="Gugger P.F."/>
            <person name="Sherman R."/>
            <person name="Stevens K."/>
            <person name="Langley C.H."/>
            <person name="Pellegrini M."/>
            <person name="Salzberg S.L."/>
        </authorList>
    </citation>
    <scope>NUCLEOTIDE SEQUENCE [LARGE SCALE GENOMIC DNA]</scope>
    <source>
        <strain evidence="11 12">cv. SW786</strain>
    </source>
</reference>
<dbReference type="EC" id="1.17.7.4" evidence="10"/>
<dbReference type="GO" id="GO:0051539">
    <property type="term" value="F:4 iron, 4 sulfur cluster binding"/>
    <property type="evidence" value="ECO:0007669"/>
    <property type="project" value="UniProtKB-KW"/>
</dbReference>
<evidence type="ECO:0000256" key="8">
    <source>
        <dbReference type="ARBA" id="ARBA00046314"/>
    </source>
</evidence>
<keyword evidence="4" id="KW-0560">Oxidoreductase</keyword>
<comment type="pathway">
    <text evidence="7">Isoprenoid biosynthesis; isopentenyl diphosphate biosynthesis via DXP pathway; isopentenyl diphosphate from 1-deoxy-D-xylulose 5-phosphate: step 6/6.</text>
</comment>
<comment type="similarity">
    <text evidence="9">Belongs to the IspH family.</text>
</comment>